<evidence type="ECO:0008006" key="3">
    <source>
        <dbReference type="Google" id="ProtNLM"/>
    </source>
</evidence>
<proteinExistence type="predicted"/>
<feature type="transmembrane region" description="Helical" evidence="1">
    <location>
        <begin position="32"/>
        <end position="52"/>
    </location>
</feature>
<keyword evidence="1" id="KW-0472">Membrane</keyword>
<dbReference type="AlphaFoldDB" id="A0A6C0B3N6"/>
<dbReference type="InterPro" id="IPR050723">
    <property type="entry name" value="CFA/CMAS"/>
</dbReference>
<feature type="transmembrane region" description="Helical" evidence="1">
    <location>
        <begin position="6"/>
        <end position="25"/>
    </location>
</feature>
<feature type="transmembrane region" description="Helical" evidence="1">
    <location>
        <begin position="307"/>
        <end position="326"/>
    </location>
</feature>
<dbReference type="Gene3D" id="3.40.50.150">
    <property type="entry name" value="Vaccinia Virus protein VP39"/>
    <property type="match status" value="1"/>
</dbReference>
<protein>
    <recommendedName>
        <fullName evidence="3">Methyltransferase type 11 domain-containing protein</fullName>
    </recommendedName>
</protein>
<reference evidence="2" key="1">
    <citation type="journal article" date="2020" name="Nature">
        <title>Giant virus diversity and host interactions through global metagenomics.</title>
        <authorList>
            <person name="Schulz F."/>
            <person name="Roux S."/>
            <person name="Paez-Espino D."/>
            <person name="Jungbluth S."/>
            <person name="Walsh D.A."/>
            <person name="Denef V.J."/>
            <person name="McMahon K.D."/>
            <person name="Konstantinidis K.T."/>
            <person name="Eloe-Fadrosh E.A."/>
            <person name="Kyrpides N.C."/>
            <person name="Woyke T."/>
        </authorList>
    </citation>
    <scope>NUCLEOTIDE SEQUENCE</scope>
    <source>
        <strain evidence="2">GVMAG-M-3300009187-29</strain>
    </source>
</reference>
<dbReference type="CDD" id="cd02440">
    <property type="entry name" value="AdoMet_MTases"/>
    <property type="match status" value="1"/>
</dbReference>
<evidence type="ECO:0000256" key="1">
    <source>
        <dbReference type="SAM" id="Phobius"/>
    </source>
</evidence>
<sequence length="369" mass="43603">MNLSVLFYNRIMIMNICLWIIGAALAFYTKRIFFLFLIFYVFIINEILYLLFNFDLYFSGDRTELVYSTSSIYELLSPEVQNMSSNLTEGIFPDKTCIPPEEAERNRFDEFIRLLDIQKGDKVLDAGCGHGGLVMYLRSKGFDAYGITITKTQYDENIEEHGPYFYYGDYTLIQPQLLNKFDHIILPGSLEHPFGGNPRFLSAYEKKFNGMKDMFQLMKKYFRDDSKQKKILSTCIHMNMKFINHMPSITIERVMGGLYPCIDKLSVADALKAAEYNVLSNEDYTWHYYFATVCNPNHFGNPAPFPWYFYLLTVLLYPISVYSYYYSEYGLWMWMWDNKYHYPDNHQFSYVEDINERPCTLFYTVAQCK</sequence>
<dbReference type="InterPro" id="IPR029063">
    <property type="entry name" value="SAM-dependent_MTases_sf"/>
</dbReference>
<evidence type="ECO:0000313" key="2">
    <source>
        <dbReference type="EMBL" id="QHS86411.1"/>
    </source>
</evidence>
<dbReference type="SUPFAM" id="SSF53335">
    <property type="entry name" value="S-adenosyl-L-methionine-dependent methyltransferases"/>
    <property type="match status" value="1"/>
</dbReference>
<dbReference type="EMBL" id="MN739054">
    <property type="protein sequence ID" value="QHS86411.1"/>
    <property type="molecule type" value="Genomic_DNA"/>
</dbReference>
<keyword evidence="1" id="KW-0812">Transmembrane</keyword>
<keyword evidence="1" id="KW-1133">Transmembrane helix</keyword>
<accession>A0A6C0B3N6</accession>
<dbReference type="Pfam" id="PF02353">
    <property type="entry name" value="CMAS"/>
    <property type="match status" value="1"/>
</dbReference>
<dbReference type="PANTHER" id="PTHR43667">
    <property type="entry name" value="CYCLOPROPANE-FATTY-ACYL-PHOSPHOLIPID SYNTHASE"/>
    <property type="match status" value="1"/>
</dbReference>
<organism evidence="2">
    <name type="scientific">viral metagenome</name>
    <dbReference type="NCBI Taxonomy" id="1070528"/>
    <lineage>
        <taxon>unclassified sequences</taxon>
        <taxon>metagenomes</taxon>
        <taxon>organismal metagenomes</taxon>
    </lineage>
</organism>
<name>A0A6C0B3N6_9ZZZZ</name>
<dbReference type="PANTHER" id="PTHR43667:SF2">
    <property type="entry name" value="FATTY ACID C-METHYL TRANSFERASE"/>
    <property type="match status" value="1"/>
</dbReference>